<proteinExistence type="predicted"/>
<reference evidence="2" key="1">
    <citation type="submission" date="2021-02" db="EMBL/GenBank/DDBJ databases">
        <authorList>
            <person name="Nowell W R."/>
        </authorList>
    </citation>
    <scope>NUCLEOTIDE SEQUENCE</scope>
</reference>
<evidence type="ECO:0000256" key="1">
    <source>
        <dbReference type="SAM" id="SignalP"/>
    </source>
</evidence>
<sequence length="210" mass="24388">MRLFLFIVNLLIFATLSSSWFTSGRRRASTCREYFGHEATNKLLLVNLDPIKSDLRVDFRTYIQSATPLPTFKKIRFINHCCFIFPPTTSTSRTEMVFYGHRQRLMEIGVRDSRVKQLTIPPDLNDGNILIYTRENRLMWTTCAQLEQITRVSCDSHWLKGCLVREHGPYSWYCNLTQHASYTDDIPSVTVLQAGSDFTERNDPSMKKSC</sequence>
<feature type="signal peptide" evidence="1">
    <location>
        <begin position="1"/>
        <end position="19"/>
    </location>
</feature>
<dbReference type="AlphaFoldDB" id="A0A813WIV1"/>
<comment type="caution">
    <text evidence="2">The sequence shown here is derived from an EMBL/GenBank/DDBJ whole genome shotgun (WGS) entry which is preliminary data.</text>
</comment>
<keyword evidence="1" id="KW-0732">Signal</keyword>
<accession>A0A813WIV1</accession>
<organism evidence="2 3">
    <name type="scientific">Adineta ricciae</name>
    <name type="common">Rotifer</name>
    <dbReference type="NCBI Taxonomy" id="249248"/>
    <lineage>
        <taxon>Eukaryota</taxon>
        <taxon>Metazoa</taxon>
        <taxon>Spiralia</taxon>
        <taxon>Gnathifera</taxon>
        <taxon>Rotifera</taxon>
        <taxon>Eurotatoria</taxon>
        <taxon>Bdelloidea</taxon>
        <taxon>Adinetida</taxon>
        <taxon>Adinetidae</taxon>
        <taxon>Adineta</taxon>
    </lineage>
</organism>
<protein>
    <submittedName>
        <fullName evidence="2">Uncharacterized protein</fullName>
    </submittedName>
</protein>
<dbReference type="OrthoDB" id="9971264at2759"/>
<dbReference type="Proteomes" id="UP000663852">
    <property type="component" value="Unassembled WGS sequence"/>
</dbReference>
<name>A0A813WIV1_ADIRI</name>
<evidence type="ECO:0000313" key="3">
    <source>
        <dbReference type="Proteomes" id="UP000663852"/>
    </source>
</evidence>
<dbReference type="EMBL" id="CAJNOJ010000022">
    <property type="protein sequence ID" value="CAF0852927.1"/>
    <property type="molecule type" value="Genomic_DNA"/>
</dbReference>
<gene>
    <name evidence="2" type="ORF">EDS130_LOCUS7408</name>
</gene>
<evidence type="ECO:0000313" key="2">
    <source>
        <dbReference type="EMBL" id="CAF0852927.1"/>
    </source>
</evidence>
<feature type="chain" id="PRO_5032406272" evidence="1">
    <location>
        <begin position="20"/>
        <end position="210"/>
    </location>
</feature>